<keyword evidence="3" id="KW-0489">Methyltransferase</keyword>
<accession>A0A699HFN0</accession>
<dbReference type="GO" id="GO:0016274">
    <property type="term" value="F:protein-arginine N-methyltransferase activity"/>
    <property type="evidence" value="ECO:0007669"/>
    <property type="project" value="InterPro"/>
</dbReference>
<dbReference type="Gene3D" id="2.70.160.11">
    <property type="entry name" value="Hnrnp arginine n-methyltransferase1"/>
    <property type="match status" value="2"/>
</dbReference>
<evidence type="ECO:0000256" key="2">
    <source>
        <dbReference type="SAM" id="MobiDB-lite"/>
    </source>
</evidence>
<evidence type="ECO:0000256" key="1">
    <source>
        <dbReference type="ARBA" id="ARBA00022691"/>
    </source>
</evidence>
<dbReference type="SUPFAM" id="SSF53335">
    <property type="entry name" value="S-adenosyl-L-methionine-dependent methyltransferases"/>
    <property type="match status" value="1"/>
</dbReference>
<dbReference type="PANTHER" id="PTHR11006:SF73">
    <property type="entry name" value="PROTEIN ARGININE N-METHYLTRANSFERASE 6"/>
    <property type="match status" value="1"/>
</dbReference>
<organism evidence="3">
    <name type="scientific">Tanacetum cinerariifolium</name>
    <name type="common">Dalmatian daisy</name>
    <name type="synonym">Chrysanthemum cinerariifolium</name>
    <dbReference type="NCBI Taxonomy" id="118510"/>
    <lineage>
        <taxon>Eukaryota</taxon>
        <taxon>Viridiplantae</taxon>
        <taxon>Streptophyta</taxon>
        <taxon>Embryophyta</taxon>
        <taxon>Tracheophyta</taxon>
        <taxon>Spermatophyta</taxon>
        <taxon>Magnoliopsida</taxon>
        <taxon>eudicotyledons</taxon>
        <taxon>Gunneridae</taxon>
        <taxon>Pentapetalae</taxon>
        <taxon>asterids</taxon>
        <taxon>campanulids</taxon>
        <taxon>Asterales</taxon>
        <taxon>Asteraceae</taxon>
        <taxon>Asteroideae</taxon>
        <taxon>Anthemideae</taxon>
        <taxon>Anthemidinae</taxon>
        <taxon>Tanacetum</taxon>
    </lineage>
</organism>
<dbReference type="PANTHER" id="PTHR11006">
    <property type="entry name" value="PROTEIN ARGININE N-METHYLTRANSFERASE"/>
    <property type="match status" value="1"/>
</dbReference>
<gene>
    <name evidence="3" type="ORF">Tci_379581</name>
</gene>
<dbReference type="GO" id="GO:0032259">
    <property type="term" value="P:methylation"/>
    <property type="evidence" value="ECO:0007669"/>
    <property type="project" value="UniProtKB-KW"/>
</dbReference>
<dbReference type="EMBL" id="BKCJ010150056">
    <property type="protein sequence ID" value="GEY07607.1"/>
    <property type="molecule type" value="Genomic_DNA"/>
</dbReference>
<reference evidence="3" key="1">
    <citation type="journal article" date="2019" name="Sci. Rep.">
        <title>Draft genome of Tanacetum cinerariifolium, the natural source of mosquito coil.</title>
        <authorList>
            <person name="Yamashiro T."/>
            <person name="Shiraishi A."/>
            <person name="Satake H."/>
            <person name="Nakayama K."/>
        </authorList>
    </citation>
    <scope>NUCLEOTIDE SEQUENCE</scope>
</reference>
<keyword evidence="3" id="KW-0808">Transferase</keyword>
<name>A0A699HFN0_TANCI</name>
<keyword evidence="1" id="KW-0949">S-adenosyl-L-methionine</keyword>
<protein>
    <submittedName>
        <fullName evidence="3">Probable protein arginine N-methyltransferase 6 isoform X1</fullName>
    </submittedName>
</protein>
<dbReference type="InterPro" id="IPR029063">
    <property type="entry name" value="SAM-dependent_MTases_sf"/>
</dbReference>
<comment type="caution">
    <text evidence="3">The sequence shown here is derived from an EMBL/GenBank/DDBJ whole genome shotgun (WGS) entry which is preliminary data.</text>
</comment>
<dbReference type="AlphaFoldDB" id="A0A699HFN0"/>
<sequence length="127" mass="14263">MVYFYDPVDVEQDQVIDGSVTLTQSKENARFMNIHLEYALCFMSSRSMAPLHGFAFWFDVEFSGPANSDEPASVEPPKSHRRKRAHPDEALVLSTAPEDPPTHWQQVHCVVTGVKVGGLGILWSLDF</sequence>
<proteinExistence type="predicted"/>
<evidence type="ECO:0000313" key="3">
    <source>
        <dbReference type="EMBL" id="GEY07607.1"/>
    </source>
</evidence>
<dbReference type="GO" id="GO:0042054">
    <property type="term" value="F:histone methyltransferase activity"/>
    <property type="evidence" value="ECO:0007669"/>
    <property type="project" value="TreeGrafter"/>
</dbReference>
<feature type="region of interest" description="Disordered" evidence="2">
    <location>
        <begin position="66"/>
        <end position="101"/>
    </location>
</feature>
<dbReference type="InterPro" id="IPR025799">
    <property type="entry name" value="Arg_MeTrfase"/>
</dbReference>